<organism evidence="3 4">
    <name type="scientific">Caenorhabditis nigoni</name>
    <dbReference type="NCBI Taxonomy" id="1611254"/>
    <lineage>
        <taxon>Eukaryota</taxon>
        <taxon>Metazoa</taxon>
        <taxon>Ecdysozoa</taxon>
        <taxon>Nematoda</taxon>
        <taxon>Chromadorea</taxon>
        <taxon>Rhabditida</taxon>
        <taxon>Rhabditina</taxon>
        <taxon>Rhabditomorpha</taxon>
        <taxon>Rhabditoidea</taxon>
        <taxon>Rhabditidae</taxon>
        <taxon>Peloderinae</taxon>
        <taxon>Caenorhabditis</taxon>
    </lineage>
</organism>
<feature type="compositionally biased region" description="Basic and acidic residues" evidence="1">
    <location>
        <begin position="61"/>
        <end position="79"/>
    </location>
</feature>
<evidence type="ECO:0000256" key="2">
    <source>
        <dbReference type="SAM" id="SignalP"/>
    </source>
</evidence>
<dbReference type="EMBL" id="PDUG01000004">
    <property type="protein sequence ID" value="PIC34361.1"/>
    <property type="molecule type" value="Genomic_DNA"/>
</dbReference>
<reference evidence="4" key="1">
    <citation type="submission" date="2017-10" db="EMBL/GenBank/DDBJ databases">
        <title>Rapid genome shrinkage in a self-fertile nematode reveals novel sperm competition proteins.</title>
        <authorList>
            <person name="Yin D."/>
            <person name="Schwarz E.M."/>
            <person name="Thomas C.G."/>
            <person name="Felde R.L."/>
            <person name="Korf I.F."/>
            <person name="Cutter A.D."/>
            <person name="Schartner C.M."/>
            <person name="Ralston E.J."/>
            <person name="Meyer B.J."/>
            <person name="Haag E.S."/>
        </authorList>
    </citation>
    <scope>NUCLEOTIDE SEQUENCE [LARGE SCALE GENOMIC DNA]</scope>
    <source>
        <strain evidence="4">JU1422</strain>
    </source>
</reference>
<feature type="region of interest" description="Disordered" evidence="1">
    <location>
        <begin position="26"/>
        <end position="95"/>
    </location>
</feature>
<sequence>MLIELFFLSTLFVSLCVGCKKKNEAGKLKPRNLDGTSAATPTGAPVKKESTESNVAAAAPNKEEPEKKEDIKMAERPADDNETINDAKSNWGAVV</sequence>
<name>A0A2G5U4T9_9PELO</name>
<dbReference type="Proteomes" id="UP000230233">
    <property type="component" value="Chromosome IV"/>
</dbReference>
<dbReference type="PANTHER" id="PTHR37439">
    <property type="entry name" value="PROTEIN CBG25991-RELATED"/>
    <property type="match status" value="1"/>
</dbReference>
<gene>
    <name evidence="3" type="primary">Cnig_chr_IV.g14037</name>
    <name evidence="3" type="ORF">B9Z55_014037</name>
</gene>
<dbReference type="PANTHER" id="PTHR37439:SF2">
    <property type="entry name" value="SECRETED PROTEIN"/>
    <property type="match status" value="1"/>
</dbReference>
<evidence type="ECO:0000313" key="4">
    <source>
        <dbReference type="Proteomes" id="UP000230233"/>
    </source>
</evidence>
<dbReference type="AlphaFoldDB" id="A0A2G5U4T9"/>
<keyword evidence="2" id="KW-0732">Signal</keyword>
<keyword evidence="4" id="KW-1185">Reference proteome</keyword>
<protein>
    <submittedName>
        <fullName evidence="3">Uncharacterized protein</fullName>
    </submittedName>
</protein>
<evidence type="ECO:0000313" key="3">
    <source>
        <dbReference type="EMBL" id="PIC34361.1"/>
    </source>
</evidence>
<evidence type="ECO:0000256" key="1">
    <source>
        <dbReference type="SAM" id="MobiDB-lite"/>
    </source>
</evidence>
<accession>A0A2G5U4T9</accession>
<comment type="caution">
    <text evidence="3">The sequence shown here is derived from an EMBL/GenBank/DDBJ whole genome shotgun (WGS) entry which is preliminary data.</text>
</comment>
<proteinExistence type="predicted"/>
<feature type="signal peptide" evidence="2">
    <location>
        <begin position="1"/>
        <end position="18"/>
    </location>
</feature>
<feature type="chain" id="PRO_5013606486" evidence="2">
    <location>
        <begin position="19"/>
        <end position="95"/>
    </location>
</feature>
<dbReference type="OrthoDB" id="5783911at2759"/>